<sequence>MKDLSEHIQALPQELRDMILDHRVNLAPIDFGTSTFIVTFHMWPPAMASRDIVEWAKLQTTAHREKIKHINIEVKFGRLSKPSEVINFENNPRQRQWYLFTVKNILSKNNVELPNADFFVTFGGYHDLEWIDPTGVQGDVEGSRR</sequence>
<gene>
    <name evidence="1" type="ORF">AC579_4661</name>
</gene>
<proteinExistence type="predicted"/>
<dbReference type="AlphaFoldDB" id="A0A139IBF4"/>
<name>A0A139IBF4_9PEZI</name>
<dbReference type="OrthoDB" id="3650750at2759"/>
<reference evidence="1 2" key="1">
    <citation type="submission" date="2015-07" db="EMBL/GenBank/DDBJ databases">
        <title>Comparative genomics of the Sigatoka disease complex on banana suggests a link between parallel evolutionary changes in Pseudocercospora fijiensis and Pseudocercospora eumusae and increased virulence on the banana host.</title>
        <authorList>
            <person name="Chang T.-C."/>
            <person name="Salvucci A."/>
            <person name="Crous P.W."/>
            <person name="Stergiopoulos I."/>
        </authorList>
    </citation>
    <scope>NUCLEOTIDE SEQUENCE [LARGE SCALE GENOMIC DNA]</scope>
    <source>
        <strain evidence="1 2">CBS 116634</strain>
    </source>
</reference>
<comment type="caution">
    <text evidence="1">The sequence shown here is derived from an EMBL/GenBank/DDBJ whole genome shotgun (WGS) entry which is preliminary data.</text>
</comment>
<accession>A0A139IBF4</accession>
<protein>
    <submittedName>
        <fullName evidence="1">Uncharacterized protein</fullName>
    </submittedName>
</protein>
<dbReference type="Proteomes" id="UP000073492">
    <property type="component" value="Unassembled WGS sequence"/>
</dbReference>
<keyword evidence="2" id="KW-1185">Reference proteome</keyword>
<organism evidence="1 2">
    <name type="scientific">Pseudocercospora musae</name>
    <dbReference type="NCBI Taxonomy" id="113226"/>
    <lineage>
        <taxon>Eukaryota</taxon>
        <taxon>Fungi</taxon>
        <taxon>Dikarya</taxon>
        <taxon>Ascomycota</taxon>
        <taxon>Pezizomycotina</taxon>
        <taxon>Dothideomycetes</taxon>
        <taxon>Dothideomycetidae</taxon>
        <taxon>Mycosphaerellales</taxon>
        <taxon>Mycosphaerellaceae</taxon>
        <taxon>Pseudocercospora</taxon>
    </lineage>
</organism>
<evidence type="ECO:0000313" key="1">
    <source>
        <dbReference type="EMBL" id="KXT12020.1"/>
    </source>
</evidence>
<dbReference type="EMBL" id="LFZO01000169">
    <property type="protein sequence ID" value="KXT12020.1"/>
    <property type="molecule type" value="Genomic_DNA"/>
</dbReference>
<evidence type="ECO:0000313" key="2">
    <source>
        <dbReference type="Proteomes" id="UP000073492"/>
    </source>
</evidence>